<dbReference type="RefSeq" id="WP_092050095.1">
    <property type="nucleotide sequence ID" value="NZ_FNZF01000001.1"/>
</dbReference>
<sequence>MIKPFKLGYAEFNCLDAEKMENYYSDVMGMTVTDKTRDTVYISSGTDHHTVVLKHSNESSLDIIGYQIEQNVELNDVVKILVAEGIRAEVKSDARPGVHQLVELQDPDGFTLQLFHEIETPAPGYKENGISPFKLGHIAIGSMNAKKSTDFYMNVLNFSYTDTIGTRATFLTCNTDHHVLNVSSFGHKMMHHIAFELKDTSHHVRSADILAKNEMPIVWGPSRHTAGHNMATYHHDPELNLIELYIDMDQYIKPLGHFDPRPWHEELPLKPRVWEDNCAWYTKYETTILDAVLKKTELQPI</sequence>
<dbReference type="EMBL" id="FNZF01000001">
    <property type="protein sequence ID" value="SEI91308.1"/>
    <property type="molecule type" value="Genomic_DNA"/>
</dbReference>
<dbReference type="InterPro" id="IPR051332">
    <property type="entry name" value="Fosfomycin_Res_Enzymes"/>
</dbReference>
<keyword evidence="1" id="KW-0479">Metal-binding</keyword>
<proteinExistence type="predicted"/>
<feature type="domain" description="VOC" evidence="2">
    <location>
        <begin position="134"/>
        <end position="247"/>
    </location>
</feature>
<dbReference type="Gene3D" id="3.10.180.10">
    <property type="entry name" value="2,3-Dihydroxybiphenyl 1,2-Dioxygenase, domain 1"/>
    <property type="match status" value="2"/>
</dbReference>
<keyword evidence="4" id="KW-1185">Reference proteome</keyword>
<keyword evidence="3" id="KW-0223">Dioxygenase</keyword>
<feature type="domain" description="VOC" evidence="2">
    <location>
        <begin position="6"/>
        <end position="117"/>
    </location>
</feature>
<keyword evidence="3" id="KW-0560">Oxidoreductase</keyword>
<evidence type="ECO:0000259" key="2">
    <source>
        <dbReference type="PROSITE" id="PS51819"/>
    </source>
</evidence>
<dbReference type="GO" id="GO:0051213">
    <property type="term" value="F:dioxygenase activity"/>
    <property type="evidence" value="ECO:0007669"/>
    <property type="project" value="UniProtKB-KW"/>
</dbReference>
<evidence type="ECO:0000313" key="3">
    <source>
        <dbReference type="EMBL" id="SEI91308.1"/>
    </source>
</evidence>
<dbReference type="Proteomes" id="UP000199200">
    <property type="component" value="Unassembled WGS sequence"/>
</dbReference>
<name>A0A1H6UFX7_9BACL</name>
<organism evidence="3 4">
    <name type="scientific">Bhargavaea ginsengi</name>
    <dbReference type="NCBI Taxonomy" id="426757"/>
    <lineage>
        <taxon>Bacteria</taxon>
        <taxon>Bacillati</taxon>
        <taxon>Bacillota</taxon>
        <taxon>Bacilli</taxon>
        <taxon>Bacillales</taxon>
        <taxon>Caryophanaceae</taxon>
        <taxon>Bhargavaea</taxon>
    </lineage>
</organism>
<evidence type="ECO:0000313" key="4">
    <source>
        <dbReference type="Proteomes" id="UP000199200"/>
    </source>
</evidence>
<dbReference type="SUPFAM" id="SSF54593">
    <property type="entry name" value="Glyoxalase/Bleomycin resistance protein/Dihydroxybiphenyl dioxygenase"/>
    <property type="match status" value="1"/>
</dbReference>
<dbReference type="PANTHER" id="PTHR36113">
    <property type="entry name" value="LYASE, PUTATIVE-RELATED-RELATED"/>
    <property type="match status" value="1"/>
</dbReference>
<dbReference type="InterPro" id="IPR029068">
    <property type="entry name" value="Glyas_Bleomycin-R_OHBP_Dase"/>
</dbReference>
<dbReference type="GO" id="GO:0046872">
    <property type="term" value="F:metal ion binding"/>
    <property type="evidence" value="ECO:0007669"/>
    <property type="project" value="UniProtKB-KW"/>
</dbReference>
<protein>
    <submittedName>
        <fullName evidence="3">Catechol-2,3-dioxygenase</fullName>
    </submittedName>
</protein>
<dbReference type="OrthoDB" id="317332at2"/>
<dbReference type="STRING" id="426757.SAMN04488127_0773"/>
<dbReference type="PROSITE" id="PS51819">
    <property type="entry name" value="VOC"/>
    <property type="match status" value="2"/>
</dbReference>
<dbReference type="AlphaFoldDB" id="A0A1H6UFX7"/>
<dbReference type="InterPro" id="IPR004360">
    <property type="entry name" value="Glyas_Fos-R_dOase_dom"/>
</dbReference>
<evidence type="ECO:0000256" key="1">
    <source>
        <dbReference type="ARBA" id="ARBA00022723"/>
    </source>
</evidence>
<reference evidence="4" key="1">
    <citation type="submission" date="2016-10" db="EMBL/GenBank/DDBJ databases">
        <authorList>
            <person name="Varghese N."/>
            <person name="Submissions S."/>
        </authorList>
    </citation>
    <scope>NUCLEOTIDE SEQUENCE [LARGE SCALE GENOMIC DNA]</scope>
    <source>
        <strain evidence="4">CGMCC 1.6763</strain>
    </source>
</reference>
<dbReference type="InterPro" id="IPR037523">
    <property type="entry name" value="VOC_core"/>
</dbReference>
<accession>A0A1H6UFX7</accession>
<dbReference type="Pfam" id="PF00903">
    <property type="entry name" value="Glyoxalase"/>
    <property type="match status" value="2"/>
</dbReference>
<gene>
    <name evidence="3" type="ORF">SAMN04488127_0773</name>
</gene>
<dbReference type="PANTHER" id="PTHR36113:SF6">
    <property type="entry name" value="FOSFOMYCIN RESISTANCE PROTEIN FOSX"/>
    <property type="match status" value="1"/>
</dbReference>